<dbReference type="Pfam" id="PF00348">
    <property type="entry name" value="polyprenyl_synt"/>
    <property type="match status" value="1"/>
</dbReference>
<dbReference type="InterPro" id="IPR008949">
    <property type="entry name" value="Isoprenoid_synthase_dom_sf"/>
</dbReference>
<evidence type="ECO:0000256" key="1">
    <source>
        <dbReference type="ARBA" id="ARBA00001946"/>
    </source>
</evidence>
<evidence type="ECO:0008006" key="10">
    <source>
        <dbReference type="Google" id="ProtNLM"/>
    </source>
</evidence>
<dbReference type="GO" id="GO:0004659">
    <property type="term" value="F:prenyltransferase activity"/>
    <property type="evidence" value="ECO:0007669"/>
    <property type="project" value="InterPro"/>
</dbReference>
<proteinExistence type="inferred from homology"/>
<comment type="caution">
    <text evidence="8">The sequence shown here is derived from an EMBL/GenBank/DDBJ whole genome shotgun (WGS) entry which is preliminary data.</text>
</comment>
<organism evidence="8 9">
    <name type="scientific">Corynebacterium falsenii</name>
    <dbReference type="NCBI Taxonomy" id="108486"/>
    <lineage>
        <taxon>Bacteria</taxon>
        <taxon>Bacillati</taxon>
        <taxon>Actinomycetota</taxon>
        <taxon>Actinomycetes</taxon>
        <taxon>Mycobacteriales</taxon>
        <taxon>Corynebacteriaceae</taxon>
        <taxon>Corynebacterium</taxon>
    </lineage>
</organism>
<dbReference type="EMBL" id="QXJK01000001">
    <property type="protein sequence ID" value="RIX36930.1"/>
    <property type="molecule type" value="Genomic_DNA"/>
</dbReference>
<dbReference type="STRING" id="1451189.CFAL_10305"/>
<evidence type="ECO:0000256" key="2">
    <source>
        <dbReference type="ARBA" id="ARBA00005128"/>
    </source>
</evidence>
<evidence type="ECO:0000256" key="4">
    <source>
        <dbReference type="ARBA" id="ARBA00022679"/>
    </source>
</evidence>
<dbReference type="OrthoDB" id="4497239at2"/>
<name>A0A418QA89_9CORY</name>
<dbReference type="AlphaFoldDB" id="A0A418QA89"/>
<dbReference type="PANTHER" id="PTHR12001:SF85">
    <property type="entry name" value="SHORT CHAIN ISOPRENYL DIPHOSPHATE SYNTHASE"/>
    <property type="match status" value="1"/>
</dbReference>
<keyword evidence="5" id="KW-0479">Metal-binding</keyword>
<evidence type="ECO:0000256" key="5">
    <source>
        <dbReference type="ARBA" id="ARBA00022723"/>
    </source>
</evidence>
<keyword evidence="9" id="KW-1185">Reference proteome</keyword>
<comment type="cofactor">
    <cofactor evidence="1">
        <name>Mg(2+)</name>
        <dbReference type="ChEBI" id="CHEBI:18420"/>
    </cofactor>
</comment>
<dbReference type="RefSeq" id="WP_119664201.1">
    <property type="nucleotide sequence ID" value="NZ_QXJK01000001.1"/>
</dbReference>
<dbReference type="InterPro" id="IPR033749">
    <property type="entry name" value="Polyprenyl_synt_CS"/>
</dbReference>
<evidence type="ECO:0000313" key="9">
    <source>
        <dbReference type="Proteomes" id="UP000285278"/>
    </source>
</evidence>
<evidence type="ECO:0000313" key="8">
    <source>
        <dbReference type="EMBL" id="RIX36930.1"/>
    </source>
</evidence>
<dbReference type="PROSITE" id="PS00723">
    <property type="entry name" value="POLYPRENYL_SYNTHASE_1"/>
    <property type="match status" value="1"/>
</dbReference>
<gene>
    <name evidence="8" type="ORF">D3M95_01625</name>
</gene>
<dbReference type="GO" id="GO:0046872">
    <property type="term" value="F:metal ion binding"/>
    <property type="evidence" value="ECO:0007669"/>
    <property type="project" value="UniProtKB-KW"/>
</dbReference>
<sequence length="340" mass="36172">MTGNDVSRDQNRDPQRASLELVRRYLADRRPDPAEGNDVLAFAYDELSRITLAGKHVRSSLVHASAGAVTSEATEATEAAEAAVAFGAAVDLLHGAFLLHDDLVDQDDLRRGEWSFHASLREATSNAHMGHSLALLAGDIALAGAMDLVTSPQVPQHMAIPATRIVVEAITESIEGELRDITHRIPQVRTSVAAVRTANAWKTTAYTFRAPMMLGAVAAGRDPRQMVPAAELLGFAYQATDDIAGFQGDATMGRVTMVTEMLADDPAGGVDGAVHRLAAQVRDAVRHAREALDREGLPADVVAGVGAVADLLVQRVDNAVEALGTADVSEGWESECRDDE</sequence>
<reference evidence="8 9" key="1">
    <citation type="submission" date="2018-09" db="EMBL/GenBank/DDBJ databases">
        <title>Optimization and identification of Corynebacterium falsenii FN1-14 from fish paste.</title>
        <authorList>
            <person name="Daroonpunt R."/>
            <person name="Tanasupawat S."/>
        </authorList>
    </citation>
    <scope>NUCLEOTIDE SEQUENCE [LARGE SCALE GENOMIC DNA]</scope>
    <source>
        <strain evidence="8 9">FN1-14</strain>
    </source>
</reference>
<comment type="similarity">
    <text evidence="3 7">Belongs to the FPP/GGPP synthase family.</text>
</comment>
<dbReference type="PANTHER" id="PTHR12001">
    <property type="entry name" value="GERANYLGERANYL PYROPHOSPHATE SYNTHASE"/>
    <property type="match status" value="1"/>
</dbReference>
<evidence type="ECO:0000256" key="3">
    <source>
        <dbReference type="ARBA" id="ARBA00006706"/>
    </source>
</evidence>
<keyword evidence="6" id="KW-0460">Magnesium</keyword>
<evidence type="ECO:0000256" key="6">
    <source>
        <dbReference type="ARBA" id="ARBA00022842"/>
    </source>
</evidence>
<dbReference type="SUPFAM" id="SSF48576">
    <property type="entry name" value="Terpenoid synthases"/>
    <property type="match status" value="1"/>
</dbReference>
<dbReference type="Gene3D" id="1.10.600.10">
    <property type="entry name" value="Farnesyl Diphosphate Synthase"/>
    <property type="match status" value="1"/>
</dbReference>
<keyword evidence="4 7" id="KW-0808">Transferase</keyword>
<protein>
    <recommendedName>
        <fullName evidence="10">Polyprenyl synthetase family protein</fullName>
    </recommendedName>
</protein>
<dbReference type="Proteomes" id="UP000285278">
    <property type="component" value="Unassembled WGS sequence"/>
</dbReference>
<dbReference type="GO" id="GO:0008299">
    <property type="term" value="P:isoprenoid biosynthetic process"/>
    <property type="evidence" value="ECO:0007669"/>
    <property type="project" value="InterPro"/>
</dbReference>
<evidence type="ECO:0000256" key="7">
    <source>
        <dbReference type="RuleBase" id="RU004466"/>
    </source>
</evidence>
<dbReference type="InterPro" id="IPR000092">
    <property type="entry name" value="Polyprenyl_synt"/>
</dbReference>
<comment type="pathway">
    <text evidence="2">Isoprenoid biosynthesis.</text>
</comment>
<accession>A0A418QA89</accession>